<name>A0ABS4KVM6_9CLOT</name>
<feature type="domain" description="4Fe-4S ferredoxin-type" evidence="8">
    <location>
        <begin position="189"/>
        <end position="216"/>
    </location>
</feature>
<evidence type="ECO:0000313" key="9">
    <source>
        <dbReference type="EMBL" id="MBP2034062.1"/>
    </source>
</evidence>
<dbReference type="PANTHER" id="PTHR24960:SF79">
    <property type="entry name" value="PHOTOSYSTEM I IRON-SULFUR CENTER"/>
    <property type="match status" value="1"/>
</dbReference>
<evidence type="ECO:0000256" key="7">
    <source>
        <dbReference type="ARBA" id="ARBA00023014"/>
    </source>
</evidence>
<dbReference type="EMBL" id="JAGGLM010000030">
    <property type="protein sequence ID" value="MBP2034062.1"/>
    <property type="molecule type" value="Genomic_DNA"/>
</dbReference>
<evidence type="ECO:0000313" key="10">
    <source>
        <dbReference type="Proteomes" id="UP001519307"/>
    </source>
</evidence>
<dbReference type="RefSeq" id="WP_209703296.1">
    <property type="nucleotide sequence ID" value="NZ_JAGGLM010000030.1"/>
</dbReference>
<dbReference type="PANTHER" id="PTHR24960">
    <property type="entry name" value="PHOTOSYSTEM I IRON-SULFUR CENTER-RELATED"/>
    <property type="match status" value="1"/>
</dbReference>
<dbReference type="NCBIfam" id="NF038196">
    <property type="entry name" value="ferrodoxin_EFR1"/>
    <property type="match status" value="1"/>
</dbReference>
<evidence type="ECO:0000256" key="3">
    <source>
        <dbReference type="ARBA" id="ARBA00013529"/>
    </source>
</evidence>
<dbReference type="InterPro" id="IPR029039">
    <property type="entry name" value="Flavoprotein-like_sf"/>
</dbReference>
<dbReference type="PROSITE" id="PS00198">
    <property type="entry name" value="4FE4S_FER_1"/>
    <property type="match status" value="1"/>
</dbReference>
<comment type="caution">
    <text evidence="9">The sequence shown here is derived from an EMBL/GenBank/DDBJ whole genome shotgun (WGS) entry which is preliminary data.</text>
</comment>
<reference evidence="9 10" key="1">
    <citation type="submission" date="2021-03" db="EMBL/GenBank/DDBJ databases">
        <title>Genomic Encyclopedia of Type Strains, Phase IV (KMG-IV): sequencing the most valuable type-strain genomes for metagenomic binning, comparative biology and taxonomic classification.</title>
        <authorList>
            <person name="Goeker M."/>
        </authorList>
    </citation>
    <scope>NUCLEOTIDE SEQUENCE [LARGE SCALE GENOMIC DNA]</scope>
    <source>
        <strain evidence="9 10">DSM 28783</strain>
    </source>
</reference>
<evidence type="ECO:0000256" key="2">
    <source>
        <dbReference type="ARBA" id="ARBA00003532"/>
    </source>
</evidence>
<dbReference type="InterPro" id="IPR017900">
    <property type="entry name" value="4Fe4S_Fe_S_CS"/>
</dbReference>
<dbReference type="Gene3D" id="3.40.50.360">
    <property type="match status" value="1"/>
</dbReference>
<dbReference type="SUPFAM" id="SSF54862">
    <property type="entry name" value="4Fe-4S ferredoxins"/>
    <property type="match status" value="1"/>
</dbReference>
<keyword evidence="6" id="KW-0408">Iron</keyword>
<accession>A0ABS4KVM6</accession>
<dbReference type="Pfam" id="PF12724">
    <property type="entry name" value="Flavodoxin_5"/>
    <property type="match status" value="1"/>
</dbReference>
<keyword evidence="7" id="KW-0411">Iron-sulfur</keyword>
<evidence type="ECO:0000256" key="4">
    <source>
        <dbReference type="ARBA" id="ARBA00022485"/>
    </source>
</evidence>
<keyword evidence="10" id="KW-1185">Reference proteome</keyword>
<keyword evidence="5" id="KW-0479">Metal-binding</keyword>
<dbReference type="InterPro" id="IPR017896">
    <property type="entry name" value="4Fe4S_Fe-S-bd"/>
</dbReference>
<evidence type="ECO:0000256" key="1">
    <source>
        <dbReference type="ARBA" id="ARBA00001966"/>
    </source>
</evidence>
<organism evidence="9 10">
    <name type="scientific">Clostridium algifaecis</name>
    <dbReference type="NCBI Taxonomy" id="1472040"/>
    <lineage>
        <taxon>Bacteria</taxon>
        <taxon>Bacillati</taxon>
        <taxon>Bacillota</taxon>
        <taxon>Clostridia</taxon>
        <taxon>Eubacteriales</taxon>
        <taxon>Clostridiaceae</taxon>
        <taxon>Clostridium</taxon>
    </lineage>
</organism>
<dbReference type="Pfam" id="PF00037">
    <property type="entry name" value="Fer4"/>
    <property type="match status" value="1"/>
</dbReference>
<dbReference type="InterPro" id="IPR026816">
    <property type="entry name" value="Flavodoxin_dom"/>
</dbReference>
<dbReference type="Gene3D" id="3.30.70.20">
    <property type="match status" value="1"/>
</dbReference>
<proteinExistence type="predicted"/>
<evidence type="ECO:0000256" key="6">
    <source>
        <dbReference type="ARBA" id="ARBA00023004"/>
    </source>
</evidence>
<comment type="function">
    <text evidence="2">Ferredoxins are iron-sulfur proteins that transfer electrons in a wide variety of metabolic reactions.</text>
</comment>
<sequence>MKGVLYYFSGTGNTKWVADKFESIFKDHNIDLKLINVEDKEKVKSECLKKNDFIIVGSPVHTGFLPKIVCNFLDDVKFQNRNTKAIVYSTQGGKSSPIPLFMGKCLKKKGYKIVAQSSIEMPNNYYFSIGRKPDKHSIEKLLASAEKKTKYIVENFINNNVIIESKSEMKVLFGKILFNIFKKSMPKLSKNISSTEQCNKCGMCLINCPQNNITFENGHAVFHSKCILCMRCIHICPVNAITYKNEKIIQTQKYIIDSLKLKK</sequence>
<feature type="domain" description="4Fe-4S ferredoxin-type" evidence="8">
    <location>
        <begin position="217"/>
        <end position="246"/>
    </location>
</feature>
<comment type="cofactor">
    <cofactor evidence="1">
        <name>[4Fe-4S] cluster</name>
        <dbReference type="ChEBI" id="CHEBI:49883"/>
    </cofactor>
</comment>
<dbReference type="Proteomes" id="UP001519307">
    <property type="component" value="Unassembled WGS sequence"/>
</dbReference>
<dbReference type="InterPro" id="IPR047964">
    <property type="entry name" value="EFR1-like"/>
</dbReference>
<evidence type="ECO:0000256" key="5">
    <source>
        <dbReference type="ARBA" id="ARBA00022723"/>
    </source>
</evidence>
<dbReference type="PROSITE" id="PS51379">
    <property type="entry name" value="4FE4S_FER_2"/>
    <property type="match status" value="2"/>
</dbReference>
<dbReference type="SUPFAM" id="SSF52218">
    <property type="entry name" value="Flavoproteins"/>
    <property type="match status" value="1"/>
</dbReference>
<dbReference type="InterPro" id="IPR050157">
    <property type="entry name" value="PSI_iron-sulfur_center"/>
</dbReference>
<gene>
    <name evidence="9" type="ORF">J2Z42_002781</name>
</gene>
<protein>
    <recommendedName>
        <fullName evidence="3">Ferredoxin</fullName>
    </recommendedName>
</protein>
<keyword evidence="4" id="KW-0004">4Fe-4S</keyword>
<evidence type="ECO:0000259" key="8">
    <source>
        <dbReference type="PROSITE" id="PS51379"/>
    </source>
</evidence>